<dbReference type="InterPro" id="IPR013083">
    <property type="entry name" value="Znf_RING/FYVE/PHD"/>
</dbReference>
<name>A0A8J8NSF6_HALGN</name>
<proteinExistence type="predicted"/>
<dbReference type="GO" id="GO:0008270">
    <property type="term" value="F:zinc ion binding"/>
    <property type="evidence" value="ECO:0007669"/>
    <property type="project" value="UniProtKB-KW"/>
</dbReference>
<protein>
    <recommendedName>
        <fullName evidence="6">RING-type domain-containing protein</fullName>
    </recommendedName>
</protein>
<gene>
    <name evidence="7" type="ORF">FGO68_gene3500</name>
</gene>
<evidence type="ECO:0000256" key="3">
    <source>
        <dbReference type="ARBA" id="ARBA00022833"/>
    </source>
</evidence>
<evidence type="ECO:0000256" key="1">
    <source>
        <dbReference type="ARBA" id="ARBA00022723"/>
    </source>
</evidence>
<dbReference type="PANTHER" id="PTHR45931:SF3">
    <property type="entry name" value="RING ZINC FINGER-CONTAINING PROTEIN"/>
    <property type="match status" value="1"/>
</dbReference>
<evidence type="ECO:0000256" key="4">
    <source>
        <dbReference type="PROSITE-ProRule" id="PRU00175"/>
    </source>
</evidence>
<keyword evidence="2 4" id="KW-0863">Zinc-finger</keyword>
<dbReference type="SMART" id="SM00184">
    <property type="entry name" value="RING"/>
    <property type="match status" value="1"/>
</dbReference>
<dbReference type="OrthoDB" id="313293at2759"/>
<feature type="transmembrane region" description="Helical" evidence="5">
    <location>
        <begin position="129"/>
        <end position="148"/>
    </location>
</feature>
<dbReference type="GO" id="GO:0005634">
    <property type="term" value="C:nucleus"/>
    <property type="evidence" value="ECO:0007669"/>
    <property type="project" value="TreeGrafter"/>
</dbReference>
<dbReference type="PROSITE" id="PS50089">
    <property type="entry name" value="ZF_RING_2"/>
    <property type="match status" value="1"/>
</dbReference>
<dbReference type="AlphaFoldDB" id="A0A8J8NSF6"/>
<sequence>MRQNTSKYYKSNMNEYHVVSEEESAKSERIVNGTIDQIEDHGSEIFSQMGKKKKLRAVKIVKRKISKRRRSKAIGSNQETVEQELNGSVSSIEMRNMRVTDVRTAADVEIERQLSAIQELENHNYDDTFVFSIPTIITFLSACIRTSIRQMTQFIAFMPILLCKYPCVGTKLALKQLIIGSYLLMTEQILMTYMLTCFISFVLIICTREFAQIVCIMVWIFVMGYFSIVHLLIKTFLSNYMNRKLEAEQTNFFVSFVSQRCLLMHRKRVDGLIKSLKVLLEHHNRGRISQVDFLLRFNLVMFQYMTFERPSHMDAVLAHQRRRSREMNPEELGREVLDSIVSSMRDRFESSNVNRLLFYEDPRTFFDERIFFNAGQNAPAPPANGLNSRQIESIKLVKYFKKTQTNSIEDPCCICLDDFKDGQDMRVLGCQHHYHKACLDSWLTRSKQCPLCKQEVKVPLTVSQYSGRIRFEEL</sequence>
<evidence type="ECO:0000313" key="7">
    <source>
        <dbReference type="EMBL" id="TNV79316.1"/>
    </source>
</evidence>
<organism evidence="7 8">
    <name type="scientific">Halteria grandinella</name>
    <dbReference type="NCBI Taxonomy" id="5974"/>
    <lineage>
        <taxon>Eukaryota</taxon>
        <taxon>Sar</taxon>
        <taxon>Alveolata</taxon>
        <taxon>Ciliophora</taxon>
        <taxon>Intramacronucleata</taxon>
        <taxon>Spirotrichea</taxon>
        <taxon>Stichotrichia</taxon>
        <taxon>Sporadotrichida</taxon>
        <taxon>Halteriidae</taxon>
        <taxon>Halteria</taxon>
    </lineage>
</organism>
<accession>A0A8J8NSF6</accession>
<evidence type="ECO:0000313" key="8">
    <source>
        <dbReference type="Proteomes" id="UP000785679"/>
    </source>
</evidence>
<keyword evidence="5" id="KW-0472">Membrane</keyword>
<comment type="caution">
    <text evidence="7">The sequence shown here is derived from an EMBL/GenBank/DDBJ whole genome shotgun (WGS) entry which is preliminary data.</text>
</comment>
<dbReference type="SUPFAM" id="SSF57850">
    <property type="entry name" value="RING/U-box"/>
    <property type="match status" value="1"/>
</dbReference>
<dbReference type="GO" id="GO:0006511">
    <property type="term" value="P:ubiquitin-dependent protein catabolic process"/>
    <property type="evidence" value="ECO:0007669"/>
    <property type="project" value="TreeGrafter"/>
</dbReference>
<feature type="domain" description="RING-type" evidence="6">
    <location>
        <begin position="412"/>
        <end position="453"/>
    </location>
</feature>
<keyword evidence="5" id="KW-1133">Transmembrane helix</keyword>
<evidence type="ECO:0000256" key="5">
    <source>
        <dbReference type="SAM" id="Phobius"/>
    </source>
</evidence>
<keyword evidence="1" id="KW-0479">Metal-binding</keyword>
<feature type="transmembrane region" description="Helical" evidence="5">
    <location>
        <begin position="181"/>
        <end position="204"/>
    </location>
</feature>
<keyword evidence="3" id="KW-0862">Zinc</keyword>
<keyword evidence="8" id="KW-1185">Reference proteome</keyword>
<dbReference type="InterPro" id="IPR051834">
    <property type="entry name" value="RING_finger_E3_ligase"/>
</dbReference>
<dbReference type="Pfam" id="PF13639">
    <property type="entry name" value="zf-RING_2"/>
    <property type="match status" value="1"/>
</dbReference>
<dbReference type="Proteomes" id="UP000785679">
    <property type="component" value="Unassembled WGS sequence"/>
</dbReference>
<dbReference type="PANTHER" id="PTHR45931">
    <property type="entry name" value="SI:CH211-59O9.10"/>
    <property type="match status" value="1"/>
</dbReference>
<feature type="transmembrane region" description="Helical" evidence="5">
    <location>
        <begin position="210"/>
        <end position="233"/>
    </location>
</feature>
<dbReference type="EMBL" id="RRYP01009074">
    <property type="protein sequence ID" value="TNV79316.1"/>
    <property type="molecule type" value="Genomic_DNA"/>
</dbReference>
<keyword evidence="5" id="KW-0812">Transmembrane</keyword>
<reference evidence="7" key="1">
    <citation type="submission" date="2019-06" db="EMBL/GenBank/DDBJ databases">
        <authorList>
            <person name="Zheng W."/>
        </authorList>
    </citation>
    <scope>NUCLEOTIDE SEQUENCE</scope>
    <source>
        <strain evidence="7">QDHG01</strain>
    </source>
</reference>
<dbReference type="Gene3D" id="3.30.40.10">
    <property type="entry name" value="Zinc/RING finger domain, C3HC4 (zinc finger)"/>
    <property type="match status" value="1"/>
</dbReference>
<dbReference type="InterPro" id="IPR001841">
    <property type="entry name" value="Znf_RING"/>
</dbReference>
<evidence type="ECO:0000256" key="2">
    <source>
        <dbReference type="ARBA" id="ARBA00022771"/>
    </source>
</evidence>
<dbReference type="GO" id="GO:0061630">
    <property type="term" value="F:ubiquitin protein ligase activity"/>
    <property type="evidence" value="ECO:0007669"/>
    <property type="project" value="TreeGrafter"/>
</dbReference>
<evidence type="ECO:0000259" key="6">
    <source>
        <dbReference type="PROSITE" id="PS50089"/>
    </source>
</evidence>